<organism evidence="3">
    <name type="scientific">Sesamum radiatum</name>
    <name type="common">Black benniseed</name>
    <dbReference type="NCBI Taxonomy" id="300843"/>
    <lineage>
        <taxon>Eukaryota</taxon>
        <taxon>Viridiplantae</taxon>
        <taxon>Streptophyta</taxon>
        <taxon>Embryophyta</taxon>
        <taxon>Tracheophyta</taxon>
        <taxon>Spermatophyta</taxon>
        <taxon>Magnoliopsida</taxon>
        <taxon>eudicotyledons</taxon>
        <taxon>Gunneridae</taxon>
        <taxon>Pentapetalae</taxon>
        <taxon>asterids</taxon>
        <taxon>lamiids</taxon>
        <taxon>Lamiales</taxon>
        <taxon>Pedaliaceae</taxon>
        <taxon>Sesamum</taxon>
    </lineage>
</organism>
<evidence type="ECO:0000313" key="3">
    <source>
        <dbReference type="EMBL" id="KAL0325136.1"/>
    </source>
</evidence>
<evidence type="ECO:0000256" key="1">
    <source>
        <dbReference type="ARBA" id="ARBA00023054"/>
    </source>
</evidence>
<reference evidence="3" key="2">
    <citation type="journal article" date="2024" name="Plant">
        <title>Genomic evolution and insights into agronomic trait innovations of Sesamum species.</title>
        <authorList>
            <person name="Miao H."/>
            <person name="Wang L."/>
            <person name="Qu L."/>
            <person name="Liu H."/>
            <person name="Sun Y."/>
            <person name="Le M."/>
            <person name="Wang Q."/>
            <person name="Wei S."/>
            <person name="Zheng Y."/>
            <person name="Lin W."/>
            <person name="Duan Y."/>
            <person name="Cao H."/>
            <person name="Xiong S."/>
            <person name="Wang X."/>
            <person name="Wei L."/>
            <person name="Li C."/>
            <person name="Ma Q."/>
            <person name="Ju M."/>
            <person name="Zhao R."/>
            <person name="Li G."/>
            <person name="Mu C."/>
            <person name="Tian Q."/>
            <person name="Mei H."/>
            <person name="Zhang T."/>
            <person name="Gao T."/>
            <person name="Zhang H."/>
        </authorList>
    </citation>
    <scope>NUCLEOTIDE SEQUENCE</scope>
    <source>
        <strain evidence="3">G02</strain>
    </source>
</reference>
<dbReference type="PANTHER" id="PTHR47599:SF3">
    <property type="entry name" value="CELL-TO-CELL MOVEMENT PROTEIN"/>
    <property type="match status" value="1"/>
</dbReference>
<dbReference type="AlphaFoldDB" id="A0AAW2M558"/>
<protein>
    <submittedName>
        <fullName evidence="3">Movement protein</fullName>
    </submittedName>
</protein>
<evidence type="ECO:0000256" key="2">
    <source>
        <dbReference type="SAM" id="Coils"/>
    </source>
</evidence>
<dbReference type="InterPro" id="IPR051596">
    <property type="entry name" value="Caulimoviridae_Movement"/>
</dbReference>
<gene>
    <name evidence="3" type="ORF">Sradi_5082900</name>
</gene>
<sequence>MDFQPSQNSYNEGARLQTSESLSGFFSRIIVSNKTMERIMRQDSNLSPYDEFRIGGIGKVLNQIRLNQRKHHIIYKVSSCEFAIPMELTGNMMEMQLIPKEEIFEELSKLREEVVVTMKWIHIGTIEVVIKTTFKEGIDSEIHLSIMDRRINNLRNGCLGTMIGNLKEYIEIPRIFKKFAMQPVVGRYEGMLELAGHEILVAGVAGLENGSMTLGLSFFEDHKPWGRKVYIDSGSGICTAKLGVFPKEARETLPIIAGRDFSQKILILNTRIREAKIMIGGAFGTPCFRVLQREKTFNMIMPINFRNKRGDFDAKLTHPKMQDKRKFGKVLLSFRQQGLINSDSFYEESEEEIKNLKEALQELKAMDISEESKLSLENVKRLIQRNFNENPLAWWDRNKIEATLKVKEECKYEYVRYKPIQMNMEDKKDIQMIIKEHINLGLIEPGISAYSSPRFLV</sequence>
<dbReference type="PANTHER" id="PTHR47599">
    <property type="entry name" value="CELL-TO-CELL MOVEMENT PROTEIN"/>
    <property type="match status" value="1"/>
</dbReference>
<comment type="caution">
    <text evidence="3">The sequence shown here is derived from an EMBL/GenBank/DDBJ whole genome shotgun (WGS) entry which is preliminary data.</text>
</comment>
<keyword evidence="1 2" id="KW-0175">Coiled coil</keyword>
<feature type="coiled-coil region" evidence="2">
    <location>
        <begin position="346"/>
        <end position="373"/>
    </location>
</feature>
<proteinExistence type="predicted"/>
<reference evidence="3" key="1">
    <citation type="submission" date="2020-06" db="EMBL/GenBank/DDBJ databases">
        <authorList>
            <person name="Li T."/>
            <person name="Hu X."/>
            <person name="Zhang T."/>
            <person name="Song X."/>
            <person name="Zhang H."/>
            <person name="Dai N."/>
            <person name="Sheng W."/>
            <person name="Hou X."/>
            <person name="Wei L."/>
        </authorList>
    </citation>
    <scope>NUCLEOTIDE SEQUENCE</scope>
    <source>
        <strain evidence="3">G02</strain>
        <tissue evidence="3">Leaf</tissue>
    </source>
</reference>
<accession>A0AAW2M558</accession>
<dbReference type="Pfam" id="PF01107">
    <property type="entry name" value="MP"/>
    <property type="match status" value="1"/>
</dbReference>
<dbReference type="InterPro" id="IPR028919">
    <property type="entry name" value="Viral_movement"/>
</dbReference>
<dbReference type="EMBL" id="JACGWJ010000023">
    <property type="protein sequence ID" value="KAL0325136.1"/>
    <property type="molecule type" value="Genomic_DNA"/>
</dbReference>
<name>A0AAW2M558_SESRA</name>